<gene>
    <name evidence="2" type="ORF">DY000_02023565</name>
</gene>
<evidence type="ECO:0000259" key="1">
    <source>
        <dbReference type="PROSITE" id="PS50127"/>
    </source>
</evidence>
<name>A0ABQ7E5F1_BRACR</name>
<organism evidence="2 3">
    <name type="scientific">Brassica cretica</name>
    <name type="common">Mustard</name>
    <dbReference type="NCBI Taxonomy" id="69181"/>
    <lineage>
        <taxon>Eukaryota</taxon>
        <taxon>Viridiplantae</taxon>
        <taxon>Streptophyta</taxon>
        <taxon>Embryophyta</taxon>
        <taxon>Tracheophyta</taxon>
        <taxon>Spermatophyta</taxon>
        <taxon>Magnoliopsida</taxon>
        <taxon>eudicotyledons</taxon>
        <taxon>Gunneridae</taxon>
        <taxon>Pentapetalae</taxon>
        <taxon>rosids</taxon>
        <taxon>malvids</taxon>
        <taxon>Brassicales</taxon>
        <taxon>Brassicaceae</taxon>
        <taxon>Brassiceae</taxon>
        <taxon>Brassica</taxon>
    </lineage>
</organism>
<evidence type="ECO:0000313" key="2">
    <source>
        <dbReference type="EMBL" id="KAF3591474.1"/>
    </source>
</evidence>
<accession>A0ABQ7E5F1</accession>
<dbReference type="InterPro" id="IPR016135">
    <property type="entry name" value="UBQ-conjugating_enzyme/RWD"/>
</dbReference>
<dbReference type="Gene3D" id="3.10.110.10">
    <property type="entry name" value="Ubiquitin Conjugating Enzyme"/>
    <property type="match status" value="1"/>
</dbReference>
<sequence length="196" mass="22479">MSSEEAVVECDRIHLLRFKNLDLDYDLLSRVWVKKVMIIFFGGKVPRNFRLLEELERGEKGIGDGTVSYGMDDADDIYMQSWTGTILGPHNTAYEGKIFQLKLFCGKEYPESPPTVRFQTRINMACVNPETGVVEPSLFPMLTNWRREYTMEDILVKLKKEMMTSHNRKLAQPPEGNFCTEEARADPKGPAKCCVM</sequence>
<dbReference type="SUPFAM" id="SSF54495">
    <property type="entry name" value="UBC-like"/>
    <property type="match status" value="1"/>
</dbReference>
<dbReference type="Proteomes" id="UP000266723">
    <property type="component" value="Unassembled WGS sequence"/>
</dbReference>
<dbReference type="EMBL" id="QGKV02000299">
    <property type="protein sequence ID" value="KAF3591474.1"/>
    <property type="molecule type" value="Genomic_DNA"/>
</dbReference>
<feature type="domain" description="UBC core" evidence="1">
    <location>
        <begin position="46"/>
        <end position="196"/>
    </location>
</feature>
<keyword evidence="3" id="KW-1185">Reference proteome</keyword>
<dbReference type="SMART" id="SM00212">
    <property type="entry name" value="UBCc"/>
    <property type="match status" value="1"/>
</dbReference>
<protein>
    <recommendedName>
        <fullName evidence="1">UBC core domain-containing protein</fullName>
    </recommendedName>
</protein>
<evidence type="ECO:0000313" key="3">
    <source>
        <dbReference type="Proteomes" id="UP000266723"/>
    </source>
</evidence>
<dbReference type="Pfam" id="PF00179">
    <property type="entry name" value="UQ_con"/>
    <property type="match status" value="1"/>
</dbReference>
<dbReference type="PROSITE" id="PS50127">
    <property type="entry name" value="UBC_2"/>
    <property type="match status" value="1"/>
</dbReference>
<dbReference type="InterPro" id="IPR000608">
    <property type="entry name" value="UBC"/>
</dbReference>
<comment type="caution">
    <text evidence="2">The sequence shown here is derived from an EMBL/GenBank/DDBJ whole genome shotgun (WGS) entry which is preliminary data.</text>
</comment>
<dbReference type="CDD" id="cd23807">
    <property type="entry name" value="UEV_UBE2V"/>
    <property type="match status" value="1"/>
</dbReference>
<reference evidence="2 3" key="1">
    <citation type="journal article" date="2020" name="BMC Genomics">
        <title>Intraspecific diversification of the crop wild relative Brassica cretica Lam. using demographic model selection.</title>
        <authorList>
            <person name="Kioukis A."/>
            <person name="Michalopoulou V.A."/>
            <person name="Briers L."/>
            <person name="Pirintsos S."/>
            <person name="Studholme D.J."/>
            <person name="Pavlidis P."/>
            <person name="Sarris P.F."/>
        </authorList>
    </citation>
    <scope>NUCLEOTIDE SEQUENCE [LARGE SCALE GENOMIC DNA]</scope>
    <source>
        <strain evidence="3">cv. PFS-1207/04</strain>
    </source>
</reference>
<dbReference type="PANTHER" id="PTHR24068">
    <property type="entry name" value="UBIQUITIN-CONJUGATING ENZYME E2"/>
    <property type="match status" value="1"/>
</dbReference>
<proteinExistence type="predicted"/>